<protein>
    <recommendedName>
        <fullName evidence="6">Nucleoporin NSP1-like C-terminal domain-containing protein</fullName>
    </recommendedName>
</protein>
<dbReference type="GO" id="GO:0005634">
    <property type="term" value="C:nucleus"/>
    <property type="evidence" value="ECO:0007669"/>
    <property type="project" value="UniProtKB-SubCell"/>
</dbReference>
<dbReference type="AlphaFoldDB" id="A0AAU9L7X3"/>
<dbReference type="EMBL" id="CAKKTJ010000337">
    <property type="protein sequence ID" value="CAH0483096.1"/>
    <property type="molecule type" value="Genomic_DNA"/>
</dbReference>
<evidence type="ECO:0008006" key="6">
    <source>
        <dbReference type="Google" id="ProtNLM"/>
    </source>
</evidence>
<evidence type="ECO:0000313" key="5">
    <source>
        <dbReference type="Proteomes" id="UP001160483"/>
    </source>
</evidence>
<accession>A0AAU9L7X3</accession>
<gene>
    <name evidence="4" type="ORF">PBS003_LOCUS9670</name>
</gene>
<feature type="region of interest" description="Disordered" evidence="3">
    <location>
        <begin position="358"/>
        <end position="444"/>
    </location>
</feature>
<dbReference type="InterPro" id="IPR051767">
    <property type="entry name" value="Nucleoporin_NUP42"/>
</dbReference>
<feature type="compositionally biased region" description="Polar residues" evidence="3">
    <location>
        <begin position="420"/>
        <end position="429"/>
    </location>
</feature>
<dbReference type="PANTHER" id="PTHR46527">
    <property type="entry name" value="NUCLEOPORIN-LIKE PROTEIN 2"/>
    <property type="match status" value="1"/>
</dbReference>
<evidence type="ECO:0000256" key="3">
    <source>
        <dbReference type="SAM" id="MobiDB-lite"/>
    </source>
</evidence>
<comment type="subcellular location">
    <subcellularLocation>
        <location evidence="1">Nucleus</location>
    </subcellularLocation>
</comment>
<comment type="caution">
    <text evidence="4">The sequence shown here is derived from an EMBL/GenBank/DDBJ whole genome shotgun (WGS) entry which is preliminary data.</text>
</comment>
<evidence type="ECO:0000256" key="2">
    <source>
        <dbReference type="ARBA" id="ARBA00023242"/>
    </source>
</evidence>
<dbReference type="Proteomes" id="UP001160483">
    <property type="component" value="Unassembled WGS sequence"/>
</dbReference>
<name>A0AAU9L7X3_9STRA</name>
<keyword evidence="2" id="KW-0539">Nucleus</keyword>
<proteinExistence type="predicted"/>
<evidence type="ECO:0000313" key="4">
    <source>
        <dbReference type="EMBL" id="CAH0483096.1"/>
    </source>
</evidence>
<dbReference type="PANTHER" id="PTHR46527:SF1">
    <property type="entry name" value="NUCLEOPORIN NUP42"/>
    <property type="match status" value="1"/>
</dbReference>
<organism evidence="4 5">
    <name type="scientific">Peronospora belbahrii</name>
    <dbReference type="NCBI Taxonomy" id="622444"/>
    <lineage>
        <taxon>Eukaryota</taxon>
        <taxon>Sar</taxon>
        <taxon>Stramenopiles</taxon>
        <taxon>Oomycota</taxon>
        <taxon>Peronosporomycetes</taxon>
        <taxon>Peronosporales</taxon>
        <taxon>Peronosporaceae</taxon>
        <taxon>Peronospora</taxon>
    </lineage>
</organism>
<feature type="compositionally biased region" description="Low complexity" evidence="3">
    <location>
        <begin position="358"/>
        <end position="412"/>
    </location>
</feature>
<sequence>MTESSRKLALEELHHPPLWPLSGFAIAKGLPSLVMGDVSCEESRWEAYQEKKITGNCIQSIQKFQALAAEQQNQRQRVVALLENRESAQKLFNGEMCFEAKSVGAANPFGGGGKTADTRFGGTAAPFGGPTTAGNPFGNAGGGGATLSSSLGFGTPSTSAANPFTGGTNSTLFGGAAANPFGGGSSTTTFQTPSGVGTGGSAGVFGNAAAPSSPSPFGNPVTPAANLFGTPSVSGFEASSTSQFGGAVSATASPFGNGTLAPTAFSNGVTGCGLVRIGGDAAKPASSPFVSGTATPSSSPFGVPSVTPPFNGISEATSISNTFGNTASSNNATTFGESSSGFGSPFGNITGATNPFTASASSSTTTPSSFVTSSRSPFDASTAPTSAPSVAGVSSVSTTTAPLAAPISSPSPDARDDNWNTEQFRQPQFSLGMVPTVPPPPQFC</sequence>
<reference evidence="4" key="1">
    <citation type="submission" date="2021-11" db="EMBL/GenBank/DDBJ databases">
        <authorList>
            <person name="Islam A."/>
            <person name="Islam S."/>
            <person name="Flora M.S."/>
            <person name="Rahman M."/>
            <person name="Ziaur R.M."/>
            <person name="Epstein J.H."/>
            <person name="Hassan M."/>
            <person name="Klassen M."/>
            <person name="Woodard K."/>
            <person name="Webb A."/>
            <person name="Webby R.J."/>
            <person name="El Zowalaty M.E."/>
        </authorList>
    </citation>
    <scope>NUCLEOTIDE SEQUENCE</scope>
    <source>
        <strain evidence="4">Pbs3</strain>
    </source>
</reference>
<evidence type="ECO:0000256" key="1">
    <source>
        <dbReference type="ARBA" id="ARBA00004123"/>
    </source>
</evidence>